<evidence type="ECO:0000313" key="1">
    <source>
        <dbReference type="EMBL" id="KAG7347489.1"/>
    </source>
</evidence>
<organism evidence="1 2">
    <name type="scientific">Nitzschia inconspicua</name>
    <dbReference type="NCBI Taxonomy" id="303405"/>
    <lineage>
        <taxon>Eukaryota</taxon>
        <taxon>Sar</taxon>
        <taxon>Stramenopiles</taxon>
        <taxon>Ochrophyta</taxon>
        <taxon>Bacillariophyta</taxon>
        <taxon>Bacillariophyceae</taxon>
        <taxon>Bacillariophycidae</taxon>
        <taxon>Bacillariales</taxon>
        <taxon>Bacillariaceae</taxon>
        <taxon>Nitzschia</taxon>
    </lineage>
</organism>
<dbReference type="AlphaFoldDB" id="A0A9K3PJS5"/>
<evidence type="ECO:0000313" key="2">
    <source>
        <dbReference type="Proteomes" id="UP000693970"/>
    </source>
</evidence>
<dbReference type="EMBL" id="JAGRRH010000020">
    <property type="protein sequence ID" value="KAG7347489.1"/>
    <property type="molecule type" value="Genomic_DNA"/>
</dbReference>
<accession>A0A9K3PJS5</accession>
<comment type="caution">
    <text evidence="1">The sequence shown here is derived from an EMBL/GenBank/DDBJ whole genome shotgun (WGS) entry which is preliminary data.</text>
</comment>
<proteinExistence type="predicted"/>
<name>A0A9K3PJS5_9STRA</name>
<sequence>MEFGPTEERGPEQNLILDYEDNYFEEKFSSKGVVFETVKDIMVAINDYQELSGNILSTVRTLGNARTFVCLSHANCPFSVKFGPISKQEGIIYEPENCTARHCSTKVIFSKGGQCLKKGCKELVRAIVSGMSLLTNTVHRRPWTS</sequence>
<reference evidence="1" key="2">
    <citation type="submission" date="2021-04" db="EMBL/GenBank/DDBJ databases">
        <authorList>
            <person name="Podell S."/>
        </authorList>
    </citation>
    <scope>NUCLEOTIDE SEQUENCE</scope>
    <source>
        <strain evidence="1">Hildebrandi</strain>
    </source>
</reference>
<keyword evidence="2" id="KW-1185">Reference proteome</keyword>
<reference evidence="1" key="1">
    <citation type="journal article" date="2021" name="Sci. Rep.">
        <title>Diploid genomic architecture of Nitzschia inconspicua, an elite biomass production diatom.</title>
        <authorList>
            <person name="Oliver A."/>
            <person name="Podell S."/>
            <person name="Pinowska A."/>
            <person name="Traller J.C."/>
            <person name="Smith S.R."/>
            <person name="McClure R."/>
            <person name="Beliaev A."/>
            <person name="Bohutskyi P."/>
            <person name="Hill E.A."/>
            <person name="Rabines A."/>
            <person name="Zheng H."/>
            <person name="Allen L.Z."/>
            <person name="Kuo A."/>
            <person name="Grigoriev I.V."/>
            <person name="Allen A.E."/>
            <person name="Hazlebeck D."/>
            <person name="Allen E.E."/>
        </authorList>
    </citation>
    <scope>NUCLEOTIDE SEQUENCE</scope>
    <source>
        <strain evidence="1">Hildebrandi</strain>
    </source>
</reference>
<gene>
    <name evidence="1" type="ORF">IV203_016194</name>
</gene>
<protein>
    <submittedName>
        <fullName evidence="1">Uncharacterized protein</fullName>
    </submittedName>
</protein>
<dbReference type="Proteomes" id="UP000693970">
    <property type="component" value="Unassembled WGS sequence"/>
</dbReference>